<dbReference type="GeneID" id="28901192"/>
<proteinExistence type="predicted"/>
<reference evidence="2 3" key="1">
    <citation type="journal article" date="2016" name="Fungal Biol.">
        <title>The genome of Xylona heveae provides a window into fungal endophytism.</title>
        <authorList>
            <person name="Gazis R."/>
            <person name="Kuo A."/>
            <person name="Riley R."/>
            <person name="LaButti K."/>
            <person name="Lipzen A."/>
            <person name="Lin J."/>
            <person name="Amirebrahimi M."/>
            <person name="Hesse C.N."/>
            <person name="Spatafora J.W."/>
            <person name="Henrissat B."/>
            <person name="Hainaut M."/>
            <person name="Grigoriev I.V."/>
            <person name="Hibbett D.S."/>
        </authorList>
    </citation>
    <scope>NUCLEOTIDE SEQUENCE [LARGE SCALE GENOMIC DNA]</scope>
    <source>
        <strain evidence="2 3">TC161</strain>
    </source>
</reference>
<feature type="region of interest" description="Disordered" evidence="1">
    <location>
        <begin position="60"/>
        <end position="93"/>
    </location>
</feature>
<dbReference type="OMA" id="KDTKGWH"/>
<dbReference type="EMBL" id="KV407458">
    <property type="protein sequence ID" value="KZF22826.1"/>
    <property type="molecule type" value="Genomic_DNA"/>
</dbReference>
<protein>
    <submittedName>
        <fullName evidence="2">Uncharacterized protein</fullName>
    </submittedName>
</protein>
<evidence type="ECO:0000313" key="2">
    <source>
        <dbReference type="EMBL" id="KZF22826.1"/>
    </source>
</evidence>
<sequence>MAAAKGGVNFIKYYFYEGNTITAARKSALVSLAYATARDQQQAPKAILIRADIHNTTTIDGMHTEDPKGWHGTFAFKTDTQDSTPRGGKKSGKVVWPDEHLLEEYKGNPIGYSHLPEQN</sequence>
<organism evidence="2 3">
    <name type="scientific">Xylona heveae (strain CBS 132557 / TC161)</name>
    <dbReference type="NCBI Taxonomy" id="1328760"/>
    <lineage>
        <taxon>Eukaryota</taxon>
        <taxon>Fungi</taxon>
        <taxon>Dikarya</taxon>
        <taxon>Ascomycota</taxon>
        <taxon>Pezizomycotina</taxon>
        <taxon>Xylonomycetes</taxon>
        <taxon>Xylonales</taxon>
        <taxon>Xylonaceae</taxon>
        <taxon>Xylona</taxon>
    </lineage>
</organism>
<dbReference type="InParanoid" id="A0A165H0A8"/>
<gene>
    <name evidence="2" type="ORF">L228DRAFT_282907</name>
</gene>
<name>A0A165H0A8_XYLHT</name>
<dbReference type="RefSeq" id="XP_018188381.1">
    <property type="nucleotide sequence ID" value="XM_018336055.1"/>
</dbReference>
<dbReference type="OrthoDB" id="4955540at2759"/>
<dbReference type="AlphaFoldDB" id="A0A165H0A8"/>
<evidence type="ECO:0000313" key="3">
    <source>
        <dbReference type="Proteomes" id="UP000076632"/>
    </source>
</evidence>
<keyword evidence="3" id="KW-1185">Reference proteome</keyword>
<dbReference type="Proteomes" id="UP000076632">
    <property type="component" value="Unassembled WGS sequence"/>
</dbReference>
<accession>A0A165H0A8</accession>
<evidence type="ECO:0000256" key="1">
    <source>
        <dbReference type="SAM" id="MobiDB-lite"/>
    </source>
</evidence>